<accession>A0ACC2QVZ1</accession>
<dbReference type="Proteomes" id="UP001231649">
    <property type="component" value="Chromosome 15"/>
</dbReference>
<proteinExistence type="predicted"/>
<gene>
    <name evidence="1" type="ORF">PYW08_003923</name>
</gene>
<protein>
    <submittedName>
        <fullName evidence="1">Uncharacterized protein</fullName>
    </submittedName>
</protein>
<comment type="caution">
    <text evidence="1">The sequence shown here is derived from an EMBL/GenBank/DDBJ whole genome shotgun (WGS) entry which is preliminary data.</text>
</comment>
<name>A0ACC2QVZ1_9NEOP</name>
<keyword evidence="2" id="KW-1185">Reference proteome</keyword>
<reference evidence="1" key="1">
    <citation type="submission" date="2023-03" db="EMBL/GenBank/DDBJ databases">
        <title>Chromosome-level genomes of two armyworms, Mythimna separata and Mythimna loreyi, provide insights into the biosynthesis and reception of sex pheromones.</title>
        <authorList>
            <person name="Zhao H."/>
        </authorList>
    </citation>
    <scope>NUCLEOTIDE SEQUENCE</scope>
    <source>
        <strain evidence="1">BeijingLab</strain>
    </source>
</reference>
<evidence type="ECO:0000313" key="2">
    <source>
        <dbReference type="Proteomes" id="UP001231649"/>
    </source>
</evidence>
<organism evidence="1 2">
    <name type="scientific">Mythimna loreyi</name>
    <dbReference type="NCBI Taxonomy" id="667449"/>
    <lineage>
        <taxon>Eukaryota</taxon>
        <taxon>Metazoa</taxon>
        <taxon>Ecdysozoa</taxon>
        <taxon>Arthropoda</taxon>
        <taxon>Hexapoda</taxon>
        <taxon>Insecta</taxon>
        <taxon>Pterygota</taxon>
        <taxon>Neoptera</taxon>
        <taxon>Endopterygota</taxon>
        <taxon>Lepidoptera</taxon>
        <taxon>Glossata</taxon>
        <taxon>Ditrysia</taxon>
        <taxon>Noctuoidea</taxon>
        <taxon>Noctuidae</taxon>
        <taxon>Noctuinae</taxon>
        <taxon>Hadenini</taxon>
        <taxon>Mythimna</taxon>
    </lineage>
</organism>
<evidence type="ECO:0000313" key="1">
    <source>
        <dbReference type="EMBL" id="KAJ8725740.1"/>
    </source>
</evidence>
<sequence length="276" mass="31924">MNSKTLFIFLIVNLASYSYGQQSKKFFRSDYTYIEEVQSFYKFHDRQTWADAKRICAQELATFWYPENDYEAKVFLEFANKTKPTLMYMFVGMSDLLAEGVFETVDGKSVSEVYQNWLAGDPDNFEGTQNCLHATPLNWTEANAACRVEQSYLAKVNNRLDADYLAKLTETTPKPKVKGNYQRGIYHLGFYNRFNEGWQTIGGKPMVVDLDLWWGNYQPEEENLEQCGAMFFNGRLINVHCDMRSFFICEREVKKAIIPDDTAQPFIQPFVGGGVD</sequence>
<dbReference type="EMBL" id="CM056791">
    <property type="protein sequence ID" value="KAJ8725740.1"/>
    <property type="molecule type" value="Genomic_DNA"/>
</dbReference>